<organism evidence="2 3">
    <name type="scientific">Clarias magur</name>
    <name type="common">Asian catfish</name>
    <name type="synonym">Macropteronotus magur</name>
    <dbReference type="NCBI Taxonomy" id="1594786"/>
    <lineage>
        <taxon>Eukaryota</taxon>
        <taxon>Metazoa</taxon>
        <taxon>Chordata</taxon>
        <taxon>Craniata</taxon>
        <taxon>Vertebrata</taxon>
        <taxon>Euteleostomi</taxon>
        <taxon>Actinopterygii</taxon>
        <taxon>Neopterygii</taxon>
        <taxon>Teleostei</taxon>
        <taxon>Ostariophysi</taxon>
        <taxon>Siluriformes</taxon>
        <taxon>Clariidae</taxon>
        <taxon>Clarias</taxon>
    </lineage>
</organism>
<dbReference type="AlphaFoldDB" id="A0A8J4TDY9"/>
<proteinExistence type="predicted"/>
<sequence length="67" mass="7490">SPAFPCTSRSLRSGQSSRPCTAQAYTEPRLPTWSLRWPCTSTRTPVTYSPCGFISPRWSGHTSFHNT</sequence>
<feature type="non-terminal residue" evidence="2">
    <location>
        <position position="67"/>
    </location>
</feature>
<reference evidence="2" key="1">
    <citation type="submission" date="2020-07" db="EMBL/GenBank/DDBJ databases">
        <title>Clarias magur genome sequencing, assembly and annotation.</title>
        <authorList>
            <person name="Kushwaha B."/>
            <person name="Kumar R."/>
            <person name="Das P."/>
            <person name="Joshi C.G."/>
            <person name="Kumar D."/>
            <person name="Nagpure N.S."/>
            <person name="Pandey M."/>
            <person name="Agarwal S."/>
            <person name="Srivastava S."/>
            <person name="Singh M."/>
            <person name="Sahoo L."/>
            <person name="Jayasankar P."/>
            <person name="Meher P.K."/>
            <person name="Koringa P.G."/>
            <person name="Iquebal M.A."/>
            <person name="Das S.P."/>
            <person name="Bit A."/>
            <person name="Patnaik S."/>
            <person name="Patel N."/>
            <person name="Shah T.M."/>
            <person name="Hinsu A."/>
            <person name="Jena J.K."/>
        </authorList>
    </citation>
    <scope>NUCLEOTIDE SEQUENCE</scope>
    <source>
        <strain evidence="2">CIFAMagur01</strain>
        <tissue evidence="2">Testis</tissue>
    </source>
</reference>
<evidence type="ECO:0000313" key="3">
    <source>
        <dbReference type="Proteomes" id="UP000727407"/>
    </source>
</evidence>
<feature type="region of interest" description="Disordered" evidence="1">
    <location>
        <begin position="1"/>
        <end position="23"/>
    </location>
</feature>
<gene>
    <name evidence="2" type="ORF">DAT39_022047</name>
</gene>
<dbReference type="Proteomes" id="UP000727407">
    <property type="component" value="Unassembled WGS sequence"/>
</dbReference>
<protein>
    <submittedName>
        <fullName evidence="2">Uncharacterized protein</fullName>
    </submittedName>
</protein>
<comment type="caution">
    <text evidence="2">The sequence shown here is derived from an EMBL/GenBank/DDBJ whole genome shotgun (WGS) entry which is preliminary data.</text>
</comment>
<evidence type="ECO:0000313" key="2">
    <source>
        <dbReference type="EMBL" id="KAF5888057.1"/>
    </source>
</evidence>
<feature type="non-terminal residue" evidence="2">
    <location>
        <position position="1"/>
    </location>
</feature>
<evidence type="ECO:0000256" key="1">
    <source>
        <dbReference type="SAM" id="MobiDB-lite"/>
    </source>
</evidence>
<accession>A0A8J4TDY9</accession>
<name>A0A8J4TDY9_CLAMG</name>
<dbReference type="EMBL" id="QNUK01001037">
    <property type="protein sequence ID" value="KAF5888057.1"/>
    <property type="molecule type" value="Genomic_DNA"/>
</dbReference>
<feature type="compositionally biased region" description="Polar residues" evidence="1">
    <location>
        <begin position="7"/>
        <end position="23"/>
    </location>
</feature>
<keyword evidence="3" id="KW-1185">Reference proteome</keyword>